<reference evidence="1 2" key="1">
    <citation type="journal article" date="2022" name="Nat. Plants">
        <title>Genomes of leafy and leafless Platanthera orchids illuminate the evolution of mycoheterotrophy.</title>
        <authorList>
            <person name="Li M.H."/>
            <person name="Liu K.W."/>
            <person name="Li Z."/>
            <person name="Lu H.C."/>
            <person name="Ye Q.L."/>
            <person name="Zhang D."/>
            <person name="Wang J.Y."/>
            <person name="Li Y.F."/>
            <person name="Zhong Z.M."/>
            <person name="Liu X."/>
            <person name="Yu X."/>
            <person name="Liu D.K."/>
            <person name="Tu X.D."/>
            <person name="Liu B."/>
            <person name="Hao Y."/>
            <person name="Liao X.Y."/>
            <person name="Jiang Y.T."/>
            <person name="Sun W.H."/>
            <person name="Chen J."/>
            <person name="Chen Y.Q."/>
            <person name="Ai Y."/>
            <person name="Zhai J.W."/>
            <person name="Wu S.S."/>
            <person name="Zhou Z."/>
            <person name="Hsiao Y.Y."/>
            <person name="Wu W.L."/>
            <person name="Chen Y.Y."/>
            <person name="Lin Y.F."/>
            <person name="Hsu J.L."/>
            <person name="Li C.Y."/>
            <person name="Wang Z.W."/>
            <person name="Zhao X."/>
            <person name="Zhong W.Y."/>
            <person name="Ma X.K."/>
            <person name="Ma L."/>
            <person name="Huang J."/>
            <person name="Chen G.Z."/>
            <person name="Huang M.Z."/>
            <person name="Huang L."/>
            <person name="Peng D.H."/>
            <person name="Luo Y.B."/>
            <person name="Zou S.Q."/>
            <person name="Chen S.P."/>
            <person name="Lan S."/>
            <person name="Tsai W.C."/>
            <person name="Van de Peer Y."/>
            <person name="Liu Z.J."/>
        </authorList>
    </citation>
    <scope>NUCLEOTIDE SEQUENCE [LARGE SCALE GENOMIC DNA]</scope>
    <source>
        <strain evidence="1">Lor287</strain>
    </source>
</reference>
<name>A0AAP0FYK0_9ASPA</name>
<keyword evidence="2" id="KW-1185">Reference proteome</keyword>
<dbReference type="AlphaFoldDB" id="A0AAP0FYK0"/>
<evidence type="ECO:0000313" key="2">
    <source>
        <dbReference type="Proteomes" id="UP001418222"/>
    </source>
</evidence>
<sequence>MGGGSGEVEGRSKCAWTFSEHDFPLAVLTEKEFLDAVGHFIPTGFEARQPRKEERINELFACELVFPYRLALLLLLTQRINHYSEKPKIAKEGEQVSEQATTSTTLINFDVGSIREAIEM</sequence>
<accession>A0AAP0FYK0</accession>
<dbReference type="EMBL" id="JBBWWQ010000016">
    <property type="protein sequence ID" value="KAK8925903.1"/>
    <property type="molecule type" value="Genomic_DNA"/>
</dbReference>
<dbReference type="Proteomes" id="UP001418222">
    <property type="component" value="Unassembled WGS sequence"/>
</dbReference>
<gene>
    <name evidence="1" type="ORF">KSP39_PZI018798</name>
</gene>
<proteinExistence type="predicted"/>
<comment type="caution">
    <text evidence="1">The sequence shown here is derived from an EMBL/GenBank/DDBJ whole genome shotgun (WGS) entry which is preliminary data.</text>
</comment>
<organism evidence="1 2">
    <name type="scientific">Platanthera zijinensis</name>
    <dbReference type="NCBI Taxonomy" id="2320716"/>
    <lineage>
        <taxon>Eukaryota</taxon>
        <taxon>Viridiplantae</taxon>
        <taxon>Streptophyta</taxon>
        <taxon>Embryophyta</taxon>
        <taxon>Tracheophyta</taxon>
        <taxon>Spermatophyta</taxon>
        <taxon>Magnoliopsida</taxon>
        <taxon>Liliopsida</taxon>
        <taxon>Asparagales</taxon>
        <taxon>Orchidaceae</taxon>
        <taxon>Orchidoideae</taxon>
        <taxon>Orchideae</taxon>
        <taxon>Orchidinae</taxon>
        <taxon>Platanthera</taxon>
    </lineage>
</organism>
<protein>
    <submittedName>
        <fullName evidence="1">Uncharacterized protein</fullName>
    </submittedName>
</protein>
<evidence type="ECO:0000313" key="1">
    <source>
        <dbReference type="EMBL" id="KAK8925903.1"/>
    </source>
</evidence>